<dbReference type="InterPro" id="IPR036271">
    <property type="entry name" value="Tet_transcr_reg_TetR-rel_C_sf"/>
</dbReference>
<dbReference type="InterPro" id="IPR054156">
    <property type="entry name" value="YxaF_TetR_C"/>
</dbReference>
<evidence type="ECO:0000259" key="5">
    <source>
        <dbReference type="PROSITE" id="PS50977"/>
    </source>
</evidence>
<dbReference type="Proteomes" id="UP001317532">
    <property type="component" value="Chromosome"/>
</dbReference>
<dbReference type="EMBL" id="AP025523">
    <property type="protein sequence ID" value="BDE08080.1"/>
    <property type="molecule type" value="Genomic_DNA"/>
</dbReference>
<feature type="DNA-binding region" description="H-T-H motif" evidence="4">
    <location>
        <begin position="28"/>
        <end position="47"/>
    </location>
</feature>
<keyword evidence="2 4" id="KW-0238">DNA-binding</keyword>
<dbReference type="AlphaFoldDB" id="A0AAN1XZZ2"/>
<proteinExistence type="predicted"/>
<evidence type="ECO:0000256" key="3">
    <source>
        <dbReference type="ARBA" id="ARBA00023163"/>
    </source>
</evidence>
<keyword evidence="1" id="KW-0805">Transcription regulation</keyword>
<feature type="domain" description="HTH tetR-type" evidence="5">
    <location>
        <begin position="5"/>
        <end position="65"/>
    </location>
</feature>
<protein>
    <submittedName>
        <fullName evidence="6">TetR family transcriptional regulator</fullName>
    </submittedName>
</protein>
<dbReference type="SUPFAM" id="SSF46689">
    <property type="entry name" value="Homeodomain-like"/>
    <property type="match status" value="1"/>
</dbReference>
<dbReference type="PANTHER" id="PTHR47506:SF1">
    <property type="entry name" value="HTH-TYPE TRANSCRIPTIONAL REGULATOR YJDC"/>
    <property type="match status" value="1"/>
</dbReference>
<keyword evidence="3" id="KW-0804">Transcription</keyword>
<evidence type="ECO:0000256" key="4">
    <source>
        <dbReference type="PROSITE-ProRule" id="PRU00335"/>
    </source>
</evidence>
<dbReference type="RefSeq" id="WP_317995631.1">
    <property type="nucleotide sequence ID" value="NZ_AP025523.1"/>
</dbReference>
<dbReference type="InterPro" id="IPR009057">
    <property type="entry name" value="Homeodomain-like_sf"/>
</dbReference>
<dbReference type="SUPFAM" id="SSF48498">
    <property type="entry name" value="Tetracyclin repressor-like, C-terminal domain"/>
    <property type="match status" value="1"/>
</dbReference>
<evidence type="ECO:0000256" key="1">
    <source>
        <dbReference type="ARBA" id="ARBA00023015"/>
    </source>
</evidence>
<evidence type="ECO:0000313" key="6">
    <source>
        <dbReference type="EMBL" id="BDE08080.1"/>
    </source>
</evidence>
<dbReference type="PROSITE" id="PS50977">
    <property type="entry name" value="HTH_TETR_2"/>
    <property type="match status" value="1"/>
</dbReference>
<gene>
    <name evidence="6" type="ORF">WPS_33560</name>
</gene>
<dbReference type="Gene3D" id="1.10.357.10">
    <property type="entry name" value="Tetracycline Repressor, domain 2"/>
    <property type="match status" value="1"/>
</dbReference>
<evidence type="ECO:0000313" key="7">
    <source>
        <dbReference type="Proteomes" id="UP001317532"/>
    </source>
</evidence>
<sequence length="188" mass="20401">MPAALVPRDEVVARLQNVFRERGYDGASLSELSRATGLGKSSLYHYFPGGKDDMAIAVLERVDAWMRDRALLPLRGEGPPPKRLRAMLRALDTFYGGGRDACLLGTLVLGGGRTRFQQYLKDAFSGWVGALRDLAVEAGVPARIARDRAEDVVVRIEGALILAGALDDPAPFRRALRAAERDLLEGAA</sequence>
<evidence type="ECO:0000256" key="2">
    <source>
        <dbReference type="ARBA" id="ARBA00023125"/>
    </source>
</evidence>
<keyword evidence="7" id="KW-1185">Reference proteome</keyword>
<dbReference type="PANTHER" id="PTHR47506">
    <property type="entry name" value="TRANSCRIPTIONAL REGULATORY PROTEIN"/>
    <property type="match status" value="1"/>
</dbReference>
<dbReference type="InterPro" id="IPR001647">
    <property type="entry name" value="HTH_TetR"/>
</dbReference>
<dbReference type="Pfam" id="PF21993">
    <property type="entry name" value="TetR_C_13_2"/>
    <property type="match status" value="1"/>
</dbReference>
<accession>A0AAN1XZZ2</accession>
<name>A0AAN1XZZ2_UNVUL</name>
<reference evidence="6 7" key="1">
    <citation type="journal article" date="2022" name="ISME Commun">
        <title>Vulcanimicrobium alpinus gen. nov. sp. nov., the first cultivated representative of the candidate phylum 'Eremiobacterota', is a metabolically versatile aerobic anoxygenic phototroph.</title>
        <authorList>
            <person name="Yabe S."/>
            <person name="Muto K."/>
            <person name="Abe K."/>
            <person name="Yokota A."/>
            <person name="Staudigel H."/>
            <person name="Tebo B.M."/>
        </authorList>
    </citation>
    <scope>NUCLEOTIDE SEQUENCE [LARGE SCALE GENOMIC DNA]</scope>
    <source>
        <strain evidence="6 7">WC8-2</strain>
    </source>
</reference>
<dbReference type="GO" id="GO:0003677">
    <property type="term" value="F:DNA binding"/>
    <property type="evidence" value="ECO:0007669"/>
    <property type="project" value="UniProtKB-UniRule"/>
</dbReference>
<dbReference type="KEGG" id="vab:WPS_33560"/>
<dbReference type="Pfam" id="PF00440">
    <property type="entry name" value="TetR_N"/>
    <property type="match status" value="1"/>
</dbReference>
<organism evidence="6 7">
    <name type="scientific">Vulcanimicrobium alpinum</name>
    <dbReference type="NCBI Taxonomy" id="3016050"/>
    <lineage>
        <taxon>Bacteria</taxon>
        <taxon>Bacillati</taxon>
        <taxon>Vulcanimicrobiota</taxon>
        <taxon>Vulcanimicrobiia</taxon>
        <taxon>Vulcanimicrobiales</taxon>
        <taxon>Vulcanimicrobiaceae</taxon>
        <taxon>Vulcanimicrobium</taxon>
    </lineage>
</organism>